<reference evidence="2 3" key="1">
    <citation type="submission" date="2018-05" db="EMBL/GenBank/DDBJ databases">
        <title>Genomic Encyclopedia of Archaeal and Bacterial Type Strains, Phase II (KMG-II): from individual species to whole genera.</title>
        <authorList>
            <person name="Goeker M."/>
        </authorList>
    </citation>
    <scope>NUCLEOTIDE SEQUENCE [LARGE SCALE GENOMIC DNA]</scope>
    <source>
        <strain evidence="2 3">DSM 22214</strain>
    </source>
</reference>
<protein>
    <submittedName>
        <fullName evidence="2">Carboxypeptidase-like protein</fullName>
    </submittedName>
</protein>
<dbReference type="Gene3D" id="2.60.40.1120">
    <property type="entry name" value="Carboxypeptidase-like, regulatory domain"/>
    <property type="match status" value="1"/>
</dbReference>
<keyword evidence="1" id="KW-1133">Transmembrane helix</keyword>
<keyword evidence="1" id="KW-0812">Transmembrane</keyword>
<keyword evidence="1" id="KW-0472">Membrane</keyword>
<evidence type="ECO:0000313" key="3">
    <source>
        <dbReference type="Proteomes" id="UP000245489"/>
    </source>
</evidence>
<dbReference type="InterPro" id="IPR008969">
    <property type="entry name" value="CarboxyPept-like_regulatory"/>
</dbReference>
<dbReference type="InterPro" id="IPR043741">
    <property type="entry name" value="DUF5686"/>
</dbReference>
<keyword evidence="2" id="KW-0378">Hydrolase</keyword>
<dbReference type="EMBL" id="QGGO01000022">
    <property type="protein sequence ID" value="PWK21831.1"/>
    <property type="molecule type" value="Genomic_DNA"/>
</dbReference>
<keyword evidence="2" id="KW-0121">Carboxypeptidase</keyword>
<dbReference type="Proteomes" id="UP000245489">
    <property type="component" value="Unassembled WGS sequence"/>
</dbReference>
<dbReference type="SUPFAM" id="SSF49464">
    <property type="entry name" value="Carboxypeptidase regulatory domain-like"/>
    <property type="match status" value="1"/>
</dbReference>
<accession>A0A316DUR8</accession>
<comment type="caution">
    <text evidence="2">The sequence shown here is derived from an EMBL/GenBank/DDBJ whole genome shotgun (WGS) entry which is preliminary data.</text>
</comment>
<dbReference type="GO" id="GO:0004180">
    <property type="term" value="F:carboxypeptidase activity"/>
    <property type="evidence" value="ECO:0007669"/>
    <property type="project" value="UniProtKB-KW"/>
</dbReference>
<dbReference type="Pfam" id="PF13715">
    <property type="entry name" value="CarbopepD_reg_2"/>
    <property type="match status" value="1"/>
</dbReference>
<organism evidence="2 3">
    <name type="scientific">Arcicella aurantiaca</name>
    <dbReference type="NCBI Taxonomy" id="591202"/>
    <lineage>
        <taxon>Bacteria</taxon>
        <taxon>Pseudomonadati</taxon>
        <taxon>Bacteroidota</taxon>
        <taxon>Cytophagia</taxon>
        <taxon>Cytophagales</taxon>
        <taxon>Flectobacillaceae</taxon>
        <taxon>Arcicella</taxon>
    </lineage>
</organism>
<dbReference type="AlphaFoldDB" id="A0A316DUR8"/>
<keyword evidence="2" id="KW-0645">Protease</keyword>
<proteinExistence type="predicted"/>
<dbReference type="Pfam" id="PF18939">
    <property type="entry name" value="DUF5686"/>
    <property type="match status" value="1"/>
</dbReference>
<name>A0A316DUR8_9BACT</name>
<keyword evidence="3" id="KW-1185">Reference proteome</keyword>
<gene>
    <name evidence="2" type="ORF">LV89_03544</name>
</gene>
<sequence>MAKAIIFDIEKAQLLNKLFNIIMIQHKLIKLLIFCIVVFTHQAIFAQYTITGRITDAKNGDPLPFASVGLKGLNVGAQTNFDGVYTIKTKFLSDSIYVSTVNYKKKSKAINKTVTAQTIDFQMQAEAKSLDEVVVYSGENPAFKILRRLRENAEKNDRKRLTAFEYDSYSKMELDVDNISDKFKEKKIMKQIQGAIEKFEKIAGEDGKAVIPTFISETLSKFYFRETPNRKKEVVLKNNIKGVGVKEGSFISQLVGGNIFANYNFYDNFVPFLGKDIISPVGNNWKGTYAWYISDTTDVDGHICYGMEFDPKNDKDLVFVGKAYIDTTSYALVQIDATIGKQANINFIDKIKISQELEKTEEGAWLPAKTRFLIDIAEISKNSAGMLLKMYISNKNFVINQPRDLPFYDIPVEVAEDSKEPDPNFWLNARHESLSAQDILAAKLIDTVRNVPIVKTYVEIAEIIASGYKRFGNKFAVGPYINLFAVNSEEGLRTRFGFKTLAGFDKKWILKGWLGFGTKDLVFKYGGEMDYILSRRHWTVAGIKHSYDLERIGLTPELIGDNKIFYAFTRWGRFTGAYYRRESEIFLKTEPTKGISFNIAFTTRNFDPLFNFQFRTQPELGPKSPSLDGYDDSFITVEARYAKNETFLMDGNERISLGAKRIPVISIVYQHGMKGVLGSNFNYQRITAKIYQSFRVGSFGRSDYTVQAGYIPSELPAPLLFPHLGNQTLFYNRAAFNTMHFFEFVSDKFVSLNYNHNFEGLLFNRIPAIRQLKWRLIASANVLFGSQRQDNLDLMKEAIPVINPRRTFDKDGNPIIRPRYNFSALEPNIPYVEVGYGIDNIFKIFRLQAFHRLTYLDHKAPNGDLPQSFALKASVHFSF</sequence>
<evidence type="ECO:0000256" key="1">
    <source>
        <dbReference type="SAM" id="Phobius"/>
    </source>
</evidence>
<evidence type="ECO:0000313" key="2">
    <source>
        <dbReference type="EMBL" id="PWK21831.1"/>
    </source>
</evidence>
<feature type="transmembrane region" description="Helical" evidence="1">
    <location>
        <begin position="31"/>
        <end position="50"/>
    </location>
</feature>